<name>A0A1I2FHS3_9BACT</name>
<dbReference type="InterPro" id="IPR011009">
    <property type="entry name" value="Kinase-like_dom_sf"/>
</dbReference>
<evidence type="ECO:0000313" key="2">
    <source>
        <dbReference type="EMBL" id="SFF04825.1"/>
    </source>
</evidence>
<accession>A0A1I2FHS3</accession>
<dbReference type="PANTHER" id="PTHR21064:SF5">
    <property type="entry name" value="SLR1880 PROTEIN"/>
    <property type="match status" value="1"/>
</dbReference>
<evidence type="ECO:0000259" key="1">
    <source>
        <dbReference type="Pfam" id="PF01636"/>
    </source>
</evidence>
<dbReference type="STRING" id="1003.SAMN04488541_10148"/>
<proteinExistence type="predicted"/>
<protein>
    <submittedName>
        <fullName evidence="2">Ser/Thr protein kinase RdoA involved in Cpx stress response, MazF antagonist</fullName>
    </submittedName>
</protein>
<keyword evidence="3" id="KW-1185">Reference proteome</keyword>
<dbReference type="AlphaFoldDB" id="A0A1I2FHS3"/>
<keyword evidence="2" id="KW-0418">Kinase</keyword>
<dbReference type="OrthoDB" id="526037at2"/>
<dbReference type="InterPro" id="IPR050249">
    <property type="entry name" value="Pseudomonas-type_ThrB"/>
</dbReference>
<sequence length="361" mass="41316">MLDKLTAIAQNFALQGKIVSISPLGAGHINDTFLVKTDLQAYVIQRINHQVFKNPVKVMENIQLICQHQMNKLKKENQAIDRKVLQVILTNQSKLCLVDINGNFWRTYLYVPDTVTFNIVENKLQAFQAGKGFGRFQRYLSDLNPQLLHETIPRFHSLAWRYEQLEEAIHQDTCQRVSKVSTEVNFALSRKNLATQLTTYLSDGTLPVRVTHNDTKINNILMDSKTQEAVCIVDLDTVMAGSVIYDFGDLMRTSLSLSSEEEKDLSKVQLRIPIFKALAGGYLSEAKSFLTEKEKALLVFGGKIITLIMGIRFLTDYLCGDIYYKTKYEAHNLDRCRTQFQLVTLIEHHQKELEEIVLKSH</sequence>
<dbReference type="EMBL" id="FONY01000014">
    <property type="protein sequence ID" value="SFF04825.1"/>
    <property type="molecule type" value="Genomic_DNA"/>
</dbReference>
<dbReference type="SUPFAM" id="SSF56112">
    <property type="entry name" value="Protein kinase-like (PK-like)"/>
    <property type="match status" value="1"/>
</dbReference>
<dbReference type="Gene3D" id="3.90.1200.10">
    <property type="match status" value="1"/>
</dbReference>
<dbReference type="PANTHER" id="PTHR21064">
    <property type="entry name" value="AMINOGLYCOSIDE PHOSPHOTRANSFERASE DOMAIN-CONTAINING PROTEIN-RELATED"/>
    <property type="match status" value="1"/>
</dbReference>
<dbReference type="GO" id="GO:0016301">
    <property type="term" value="F:kinase activity"/>
    <property type="evidence" value="ECO:0007669"/>
    <property type="project" value="UniProtKB-KW"/>
</dbReference>
<organism evidence="2 3">
    <name type="scientific">Thermoflexibacter ruber</name>
    <dbReference type="NCBI Taxonomy" id="1003"/>
    <lineage>
        <taxon>Bacteria</taxon>
        <taxon>Pseudomonadati</taxon>
        <taxon>Bacteroidota</taxon>
        <taxon>Cytophagia</taxon>
        <taxon>Cytophagales</taxon>
        <taxon>Thermoflexibacteraceae</taxon>
        <taxon>Thermoflexibacter</taxon>
    </lineage>
</organism>
<dbReference type="Proteomes" id="UP000199513">
    <property type="component" value="Unassembled WGS sequence"/>
</dbReference>
<dbReference type="InterPro" id="IPR002575">
    <property type="entry name" value="Aminoglycoside_PTrfase"/>
</dbReference>
<reference evidence="2 3" key="1">
    <citation type="submission" date="2016-10" db="EMBL/GenBank/DDBJ databases">
        <authorList>
            <person name="de Groot N.N."/>
        </authorList>
    </citation>
    <scope>NUCLEOTIDE SEQUENCE [LARGE SCALE GENOMIC DNA]</scope>
    <source>
        <strain>GEY</strain>
        <strain evidence="3">DSM 9560</strain>
    </source>
</reference>
<dbReference type="Pfam" id="PF01636">
    <property type="entry name" value="APH"/>
    <property type="match status" value="1"/>
</dbReference>
<evidence type="ECO:0000313" key="3">
    <source>
        <dbReference type="Proteomes" id="UP000199513"/>
    </source>
</evidence>
<keyword evidence="2" id="KW-0808">Transferase</keyword>
<dbReference type="RefSeq" id="WP_091544211.1">
    <property type="nucleotide sequence ID" value="NZ_FONY01000014.1"/>
</dbReference>
<feature type="domain" description="Aminoglycoside phosphotransferase" evidence="1">
    <location>
        <begin position="21"/>
        <end position="252"/>
    </location>
</feature>
<gene>
    <name evidence="2" type="ORF">SAMN04488541_10148</name>
</gene>